<sequence length="363" mass="39018">MGKRFVALAISLLSVGATLLVPLLEQPASGALASVTAERRPGYAPLARSGPRLSVPRAKLAAAVTCSGNFHANDLEPVLFNPATGVTARQNFSWNYQNAFTAQHRPWCAVTPPHHTLGDIQISAEYIVYALRHTHALAGRKIAILGHSQGGMSMRWALRFWPDTRPMVADVISMAPDHHGTTLVDNVCTVGRTTCVAGLWQQASKAHFIEALNSRAETFAGISYTSIYSKTDEVVMPTRGPRPTSALFTGMGRITNVTTQSVCPLDLFEHLLIGTVDPVAYALVMDALRHRGPADPDRIDSGVCGQLYMPGVDPADVADNLSLVAGLPYVLLVPVPDVSITGLPQLKEEPPLRCYVYADGCSD</sequence>
<reference evidence="1 2" key="2">
    <citation type="submission" date="2019-09" db="EMBL/GenBank/DDBJ databases">
        <authorList>
            <person name="Jin C."/>
        </authorList>
    </citation>
    <scope>NUCLEOTIDE SEQUENCE [LARGE SCALE GENOMIC DNA]</scope>
    <source>
        <strain evidence="1 2">BN130099</strain>
    </source>
</reference>
<organism evidence="1 2">
    <name type="scientific">Nocardioides humilatus</name>
    <dbReference type="NCBI Taxonomy" id="2607660"/>
    <lineage>
        <taxon>Bacteria</taxon>
        <taxon>Bacillati</taxon>
        <taxon>Actinomycetota</taxon>
        <taxon>Actinomycetes</taxon>
        <taxon>Propionibacteriales</taxon>
        <taxon>Nocardioidaceae</taxon>
        <taxon>Nocardioides</taxon>
    </lineage>
</organism>
<dbReference type="EMBL" id="VUJV01000007">
    <property type="protein sequence ID" value="KAA1416415.1"/>
    <property type="molecule type" value="Genomic_DNA"/>
</dbReference>
<dbReference type="InterPro" id="IPR029058">
    <property type="entry name" value="AB_hydrolase_fold"/>
</dbReference>
<reference evidence="1 2" key="1">
    <citation type="submission" date="2019-09" db="EMBL/GenBank/DDBJ databases">
        <title>Nocardioides panacisoli sp. nov., isolated from the soil of a ginseng field.</title>
        <authorList>
            <person name="Cho C."/>
        </authorList>
    </citation>
    <scope>NUCLEOTIDE SEQUENCE [LARGE SCALE GENOMIC DNA]</scope>
    <source>
        <strain evidence="1 2">BN130099</strain>
    </source>
</reference>
<dbReference type="AlphaFoldDB" id="A0A5B1L7A2"/>
<protein>
    <submittedName>
        <fullName evidence="1">Lipase</fullName>
    </submittedName>
</protein>
<keyword evidence="2" id="KW-1185">Reference proteome</keyword>
<evidence type="ECO:0000313" key="1">
    <source>
        <dbReference type="EMBL" id="KAA1416415.1"/>
    </source>
</evidence>
<dbReference type="SUPFAM" id="SSF53474">
    <property type="entry name" value="alpha/beta-Hydrolases"/>
    <property type="match status" value="1"/>
</dbReference>
<dbReference type="PANTHER" id="PTHR37574">
    <property type="entry name" value="LIPASE B"/>
    <property type="match status" value="1"/>
</dbReference>
<accession>A0A5B1L7A2</accession>
<dbReference type="PANTHER" id="PTHR37574:SF1">
    <property type="entry name" value="LIPASE B"/>
    <property type="match status" value="1"/>
</dbReference>
<dbReference type="Proteomes" id="UP000325003">
    <property type="component" value="Unassembled WGS sequence"/>
</dbReference>
<name>A0A5B1L7A2_9ACTN</name>
<dbReference type="InterPro" id="IPR053228">
    <property type="entry name" value="Stereospecific_Lipase"/>
</dbReference>
<gene>
    <name evidence="1" type="ORF">F0U44_19060</name>
</gene>
<comment type="caution">
    <text evidence="1">The sequence shown here is derived from an EMBL/GenBank/DDBJ whole genome shotgun (WGS) entry which is preliminary data.</text>
</comment>
<dbReference type="Gene3D" id="3.40.50.1820">
    <property type="entry name" value="alpha/beta hydrolase"/>
    <property type="match status" value="1"/>
</dbReference>
<evidence type="ECO:0000313" key="2">
    <source>
        <dbReference type="Proteomes" id="UP000325003"/>
    </source>
</evidence>
<dbReference type="RefSeq" id="WP_149729956.1">
    <property type="nucleotide sequence ID" value="NZ_VUJV01000007.1"/>
</dbReference>
<proteinExistence type="predicted"/>